<accession>A0A6G6XUU3</accession>
<evidence type="ECO:0000313" key="2">
    <source>
        <dbReference type="Proteomes" id="UP000503550"/>
    </source>
</evidence>
<protein>
    <submittedName>
        <fullName evidence="1">Uncharacterized protein</fullName>
    </submittedName>
</protein>
<dbReference type="Proteomes" id="UP000503550">
    <property type="component" value="Segment"/>
</dbReference>
<gene>
    <name evidence="1" type="ORF">P46FS4_207</name>
</gene>
<organism evidence="1 2">
    <name type="scientific">Salmonella phage P46FS4</name>
    <dbReference type="NCBI Taxonomy" id="2712940"/>
    <lineage>
        <taxon>Viruses</taxon>
        <taxon>Duplodnaviria</taxon>
        <taxon>Heunggongvirae</taxon>
        <taxon>Uroviricota</taxon>
        <taxon>Caudoviricetes</taxon>
        <taxon>Pantevenvirales</taxon>
        <taxon>Ackermannviridae</taxon>
        <taxon>Aglimvirinae</taxon>
        <taxon>Agtrevirus</taxon>
        <taxon>Agtrevirus P46FS4</taxon>
    </lineage>
</organism>
<dbReference type="EMBL" id="MT078988">
    <property type="protein sequence ID" value="QIG62273.1"/>
    <property type="molecule type" value="Genomic_DNA"/>
</dbReference>
<evidence type="ECO:0000313" key="1">
    <source>
        <dbReference type="EMBL" id="QIG62273.1"/>
    </source>
</evidence>
<name>A0A6G6XUU3_9CAUD</name>
<reference evidence="1 2" key="1">
    <citation type="submission" date="2020-02" db="EMBL/GenBank/DDBJ databases">
        <authorList>
            <person name="Tan Y."/>
            <person name="Ma J."/>
            <person name="Li D."/>
            <person name="Gao L."/>
        </authorList>
    </citation>
    <scope>NUCLEOTIDE SEQUENCE [LARGE SCALE GENOMIC DNA]</scope>
    <source>
        <strain evidence="1 2">Salmonella sp.</strain>
    </source>
</reference>
<proteinExistence type="predicted"/>
<keyword evidence="2" id="KW-1185">Reference proteome</keyword>
<sequence>MFIEQLVYLGAPEAVFEFRDPITPAVDRSLLAVQQCLVFPEGVEPPTSVILNNLPQSVQSGTQLPTFTFACIQAYLFI</sequence>